<dbReference type="EC" id="5.1.3.2" evidence="5 10"/>
<comment type="similarity">
    <text evidence="4 10">Belongs to the NAD(P)-dependent epimerase/dehydratase family.</text>
</comment>
<evidence type="ECO:0000313" key="13">
    <source>
        <dbReference type="Proteomes" id="UP000177263"/>
    </source>
</evidence>
<reference evidence="12 13" key="1">
    <citation type="journal article" date="2016" name="Nat. Commun.">
        <title>Thousands of microbial genomes shed light on interconnected biogeochemical processes in an aquifer system.</title>
        <authorList>
            <person name="Anantharaman K."/>
            <person name="Brown C.T."/>
            <person name="Hug L.A."/>
            <person name="Sharon I."/>
            <person name="Castelle C.J."/>
            <person name="Probst A.J."/>
            <person name="Thomas B.C."/>
            <person name="Singh A."/>
            <person name="Wilkins M.J."/>
            <person name="Karaoz U."/>
            <person name="Brodie E.L."/>
            <person name="Williams K.H."/>
            <person name="Hubbard S.S."/>
            <person name="Banfield J.F."/>
        </authorList>
    </citation>
    <scope>NUCLEOTIDE SEQUENCE [LARGE SCALE GENOMIC DNA]</scope>
</reference>
<dbReference type="CDD" id="cd05247">
    <property type="entry name" value="UDP_G4E_1_SDR_e"/>
    <property type="match status" value="1"/>
</dbReference>
<keyword evidence="8 10" id="KW-0413">Isomerase</keyword>
<dbReference type="Gene3D" id="3.90.25.10">
    <property type="entry name" value="UDP-galactose 4-epimerase, domain 1"/>
    <property type="match status" value="1"/>
</dbReference>
<dbReference type="NCBIfam" id="TIGR01179">
    <property type="entry name" value="galE"/>
    <property type="match status" value="1"/>
</dbReference>
<name>A0A1F7YPE7_9BACT</name>
<comment type="caution">
    <text evidence="12">The sequence shown here is derived from an EMBL/GenBank/DDBJ whole genome shotgun (WGS) entry which is preliminary data.</text>
</comment>
<evidence type="ECO:0000256" key="9">
    <source>
        <dbReference type="ARBA" id="ARBA00023277"/>
    </source>
</evidence>
<dbReference type="UniPathway" id="UPA00214"/>
<dbReference type="SUPFAM" id="SSF51735">
    <property type="entry name" value="NAD(P)-binding Rossmann-fold domains"/>
    <property type="match status" value="1"/>
</dbReference>
<dbReference type="GO" id="GO:0003978">
    <property type="term" value="F:UDP-glucose 4-epimerase activity"/>
    <property type="evidence" value="ECO:0007669"/>
    <property type="project" value="UniProtKB-UniRule"/>
</dbReference>
<evidence type="ECO:0000259" key="11">
    <source>
        <dbReference type="Pfam" id="PF01370"/>
    </source>
</evidence>
<dbReference type="InterPro" id="IPR001509">
    <property type="entry name" value="Epimerase_deHydtase"/>
</dbReference>
<dbReference type="InterPro" id="IPR036291">
    <property type="entry name" value="NAD(P)-bd_dom_sf"/>
</dbReference>
<comment type="subunit">
    <text evidence="10">Homodimer.</text>
</comment>
<dbReference type="PANTHER" id="PTHR43725">
    <property type="entry name" value="UDP-GLUCOSE 4-EPIMERASE"/>
    <property type="match status" value="1"/>
</dbReference>
<evidence type="ECO:0000256" key="1">
    <source>
        <dbReference type="ARBA" id="ARBA00000083"/>
    </source>
</evidence>
<evidence type="ECO:0000256" key="5">
    <source>
        <dbReference type="ARBA" id="ARBA00013189"/>
    </source>
</evidence>
<comment type="pathway">
    <text evidence="3 10">Carbohydrate metabolism; galactose metabolism.</text>
</comment>
<feature type="domain" description="NAD-dependent epimerase/dehydratase" evidence="11">
    <location>
        <begin position="7"/>
        <end position="254"/>
    </location>
</feature>
<evidence type="ECO:0000256" key="6">
    <source>
        <dbReference type="ARBA" id="ARBA00018569"/>
    </source>
</evidence>
<dbReference type="Gene3D" id="3.40.50.720">
    <property type="entry name" value="NAD(P)-binding Rossmann-like Domain"/>
    <property type="match status" value="1"/>
</dbReference>
<dbReference type="InterPro" id="IPR005886">
    <property type="entry name" value="UDP_G4E"/>
</dbReference>
<sequence length="332" mass="36684">MSDPKKILVTGGAGYIGSHTVSVLKESGYMPVVFDNFSQGHKTAVSCKTIQGDLKNKSDIVDVLSSDSFSGVIHFAAFALAGESMKQPGEYFKNNILGGVNLLDAMKETDVNAIVFSSTCAIYGFPDELPVTELAPQNPVSVYGESKKMFEKILDWYDQLFAIKSVRLRYFNASGAALDGSNGEWHEPETHILPIAIEVAAGKRDHFTIFGDDYNTKDGTNVRDYIHVLDLADAHIKALEYIWKENKSNAFNLGTGKGYSNKEILDMVKTVSRKEVPVVVGPRREGDPDAIFADNTKAKSELGWKPKYSDLKTIVESAWKWQSTHPNGFEKK</sequence>
<keyword evidence="9 10" id="KW-0119">Carbohydrate metabolism</keyword>
<comment type="cofactor">
    <cofactor evidence="2 10">
        <name>NAD(+)</name>
        <dbReference type="ChEBI" id="CHEBI:57540"/>
    </cofactor>
</comment>
<evidence type="ECO:0000256" key="2">
    <source>
        <dbReference type="ARBA" id="ARBA00001911"/>
    </source>
</evidence>
<proteinExistence type="inferred from homology"/>
<evidence type="ECO:0000256" key="4">
    <source>
        <dbReference type="ARBA" id="ARBA00007637"/>
    </source>
</evidence>
<evidence type="ECO:0000256" key="7">
    <source>
        <dbReference type="ARBA" id="ARBA00023027"/>
    </source>
</evidence>
<keyword evidence="7 10" id="KW-0520">NAD</keyword>
<organism evidence="12 13">
    <name type="scientific">Candidatus Woesebacteria bacterium RIFCSPHIGHO2_01_FULL_41_10</name>
    <dbReference type="NCBI Taxonomy" id="1802500"/>
    <lineage>
        <taxon>Bacteria</taxon>
        <taxon>Candidatus Woeseibacteriota</taxon>
    </lineage>
</organism>
<dbReference type="Proteomes" id="UP000177263">
    <property type="component" value="Unassembled WGS sequence"/>
</dbReference>
<evidence type="ECO:0000256" key="8">
    <source>
        <dbReference type="ARBA" id="ARBA00023235"/>
    </source>
</evidence>
<dbReference type="GO" id="GO:0033499">
    <property type="term" value="P:galactose catabolic process via UDP-galactose, Leloir pathway"/>
    <property type="evidence" value="ECO:0007669"/>
    <property type="project" value="TreeGrafter"/>
</dbReference>
<accession>A0A1F7YPE7</accession>
<evidence type="ECO:0000256" key="3">
    <source>
        <dbReference type="ARBA" id="ARBA00004947"/>
    </source>
</evidence>
<evidence type="ECO:0000313" key="12">
    <source>
        <dbReference type="EMBL" id="OGM29172.1"/>
    </source>
</evidence>
<protein>
    <recommendedName>
        <fullName evidence="6 10">UDP-glucose 4-epimerase</fullName>
        <ecNumber evidence="5 10">5.1.3.2</ecNumber>
    </recommendedName>
</protein>
<dbReference type="STRING" id="1802500.A2801_00830"/>
<comment type="catalytic activity">
    <reaction evidence="1 10">
        <text>UDP-alpha-D-glucose = UDP-alpha-D-galactose</text>
        <dbReference type="Rhea" id="RHEA:22168"/>
        <dbReference type="ChEBI" id="CHEBI:58885"/>
        <dbReference type="ChEBI" id="CHEBI:66914"/>
        <dbReference type="EC" id="5.1.3.2"/>
    </reaction>
</comment>
<gene>
    <name evidence="12" type="ORF">A2801_00830</name>
</gene>
<dbReference type="Pfam" id="PF01370">
    <property type="entry name" value="Epimerase"/>
    <property type="match status" value="1"/>
</dbReference>
<dbReference type="EMBL" id="MGGM01000017">
    <property type="protein sequence ID" value="OGM29172.1"/>
    <property type="molecule type" value="Genomic_DNA"/>
</dbReference>
<dbReference type="AlphaFoldDB" id="A0A1F7YPE7"/>
<evidence type="ECO:0000256" key="10">
    <source>
        <dbReference type="RuleBase" id="RU366046"/>
    </source>
</evidence>
<dbReference type="PANTHER" id="PTHR43725:SF53">
    <property type="entry name" value="UDP-ARABINOSE 4-EPIMERASE 1"/>
    <property type="match status" value="1"/>
</dbReference>